<feature type="coiled-coil region" evidence="6">
    <location>
        <begin position="398"/>
        <end position="425"/>
    </location>
</feature>
<evidence type="ECO:0000313" key="11">
    <source>
        <dbReference type="Proteomes" id="UP000235703"/>
    </source>
</evidence>
<feature type="active site" description="O-(5'-phospho-DNA)-serine intermediate" evidence="4 5">
    <location>
        <position position="34"/>
    </location>
</feature>
<keyword evidence="11" id="KW-1185">Reference proteome</keyword>
<evidence type="ECO:0000256" key="7">
    <source>
        <dbReference type="SAM" id="MobiDB-lite"/>
    </source>
</evidence>
<keyword evidence="2" id="KW-0238">DNA-binding</keyword>
<accession>A0A2N6PLJ2</accession>
<dbReference type="GO" id="GO:0000150">
    <property type="term" value="F:DNA strand exchange activity"/>
    <property type="evidence" value="ECO:0007669"/>
    <property type="project" value="InterPro"/>
</dbReference>
<sequence length="566" mass="62290">MSTTTTAPTLTLTDKADTAEDRPVLLAVSYLRVSTREQAERGGTDEGFSIPAQREANQRKADELGARIVHEFIDAGESARSADRDGLQEMLAFIAATRVTFCIVHKLDRLARNRADDVTIHQALLAAGVTLVSATESIDQTPSGMLVHGIMSSIAEFYSRNLATEVSKGLSQKIAQGGTPMRAPIGYLNVRRTDDNGREIRTVEVDPDRAPLIRWAFEQYAEGETSVTGLLRDLTARGLVTVPTPKRPSKPLGKNTLYKLLTNPYYAGVIRYKGALYPGAHDPLIDPALFDQVQSLLKARRAKQTRHVQHAHHLKGLLHCGTCGSRMLLDFATNPRGTTYAYFICSGRAAKKTSCTRRAVPVAVAERLVADSYASITISDTIYRDLAQRVDAAFDKRMAGRDQELADLMANRAKLEAESDKLLAAHFADAIDLPTLKRHQDRIRAGLADVNQRLAEHDEHHTGGRAFLHDSLRLLTDAHHAYARSGDADRRLANQAFYTRLDITDDEQLRPRLAEPFATIIREAHDGGSGEGEEPLQEHDDSSHVACSRKTTWVGPEGLEPPTLSV</sequence>
<evidence type="ECO:0000256" key="3">
    <source>
        <dbReference type="ARBA" id="ARBA00023172"/>
    </source>
</evidence>
<dbReference type="PANTHER" id="PTHR30461:SF23">
    <property type="entry name" value="DNA RECOMBINASE-RELATED"/>
    <property type="match status" value="1"/>
</dbReference>
<evidence type="ECO:0000259" key="8">
    <source>
        <dbReference type="PROSITE" id="PS51736"/>
    </source>
</evidence>
<dbReference type="GO" id="GO:0015074">
    <property type="term" value="P:DNA integration"/>
    <property type="evidence" value="ECO:0007669"/>
    <property type="project" value="UniProtKB-KW"/>
</dbReference>
<dbReference type="InterPro" id="IPR025827">
    <property type="entry name" value="Zn_ribbon_recom_dom"/>
</dbReference>
<name>A0A2N6PLJ2_9MICO</name>
<evidence type="ECO:0000256" key="4">
    <source>
        <dbReference type="PIRSR" id="PIRSR606118-50"/>
    </source>
</evidence>
<dbReference type="SMART" id="SM00857">
    <property type="entry name" value="Resolvase"/>
    <property type="match status" value="1"/>
</dbReference>
<dbReference type="PROSITE" id="PS51736">
    <property type="entry name" value="RECOMBINASES_3"/>
    <property type="match status" value="1"/>
</dbReference>
<dbReference type="InterPro" id="IPR011109">
    <property type="entry name" value="DNA_bind_recombinase_dom"/>
</dbReference>
<dbReference type="Gene3D" id="3.90.1750.20">
    <property type="entry name" value="Putative Large Serine Recombinase, Chain B, Domain 2"/>
    <property type="match status" value="1"/>
</dbReference>
<evidence type="ECO:0000256" key="6">
    <source>
        <dbReference type="SAM" id="Coils"/>
    </source>
</evidence>
<dbReference type="CDD" id="cd00338">
    <property type="entry name" value="Ser_Recombinase"/>
    <property type="match status" value="1"/>
</dbReference>
<dbReference type="Pfam" id="PF07508">
    <property type="entry name" value="Recombinase"/>
    <property type="match status" value="1"/>
</dbReference>
<dbReference type="InterPro" id="IPR006118">
    <property type="entry name" value="Recombinase_CS"/>
</dbReference>
<dbReference type="Pfam" id="PF00239">
    <property type="entry name" value="Resolvase"/>
    <property type="match status" value="1"/>
</dbReference>
<evidence type="ECO:0000256" key="2">
    <source>
        <dbReference type="ARBA" id="ARBA00023125"/>
    </source>
</evidence>
<dbReference type="RefSeq" id="WP_102160706.1">
    <property type="nucleotide sequence ID" value="NZ_JBPKAG010000015.1"/>
</dbReference>
<dbReference type="InterPro" id="IPR050639">
    <property type="entry name" value="SSR_resolvase"/>
</dbReference>
<dbReference type="InterPro" id="IPR006119">
    <property type="entry name" value="Resolv_N"/>
</dbReference>
<reference evidence="10 11" key="1">
    <citation type="submission" date="2017-09" db="EMBL/GenBank/DDBJ databases">
        <title>Bacterial strain isolated from the female urinary microbiota.</title>
        <authorList>
            <person name="Thomas-White K."/>
            <person name="Kumar N."/>
            <person name="Forster S."/>
            <person name="Putonti C."/>
            <person name="Lawley T."/>
            <person name="Wolfe A.J."/>
        </authorList>
    </citation>
    <scope>NUCLEOTIDE SEQUENCE [LARGE SCALE GENOMIC DNA]</scope>
    <source>
        <strain evidence="10 11">UMB0680</strain>
    </source>
</reference>
<dbReference type="PROSITE" id="PS51737">
    <property type="entry name" value="RECOMBINASE_DNA_BIND"/>
    <property type="match status" value="1"/>
</dbReference>
<keyword evidence="1" id="KW-0229">DNA integration</keyword>
<dbReference type="SUPFAM" id="SSF53041">
    <property type="entry name" value="Resolvase-like"/>
    <property type="match status" value="1"/>
</dbReference>
<dbReference type="GO" id="GO:0003677">
    <property type="term" value="F:DNA binding"/>
    <property type="evidence" value="ECO:0007669"/>
    <property type="project" value="UniProtKB-KW"/>
</dbReference>
<keyword evidence="6" id="KW-0175">Coiled coil</keyword>
<keyword evidence="3" id="KW-0233">DNA recombination</keyword>
<evidence type="ECO:0000256" key="1">
    <source>
        <dbReference type="ARBA" id="ARBA00022908"/>
    </source>
</evidence>
<dbReference type="Pfam" id="PF13408">
    <property type="entry name" value="Zn_ribbon_recom"/>
    <property type="match status" value="1"/>
</dbReference>
<dbReference type="InterPro" id="IPR038109">
    <property type="entry name" value="DNA_bind_recomb_sf"/>
</dbReference>
<dbReference type="InterPro" id="IPR036162">
    <property type="entry name" value="Resolvase-like_N_sf"/>
</dbReference>
<evidence type="ECO:0000313" key="10">
    <source>
        <dbReference type="EMBL" id="PMB99546.1"/>
    </source>
</evidence>
<evidence type="ECO:0000259" key="9">
    <source>
        <dbReference type="PROSITE" id="PS51737"/>
    </source>
</evidence>
<organism evidence="10 11">
    <name type="scientific">Brevibacterium luteolum</name>
    <dbReference type="NCBI Taxonomy" id="199591"/>
    <lineage>
        <taxon>Bacteria</taxon>
        <taxon>Bacillati</taxon>
        <taxon>Actinomycetota</taxon>
        <taxon>Actinomycetes</taxon>
        <taxon>Micrococcales</taxon>
        <taxon>Brevibacteriaceae</taxon>
        <taxon>Brevibacterium</taxon>
    </lineage>
</organism>
<dbReference type="PANTHER" id="PTHR30461">
    <property type="entry name" value="DNA-INVERTASE FROM LAMBDOID PROPHAGE"/>
    <property type="match status" value="1"/>
</dbReference>
<dbReference type="EMBL" id="PNFZ01000001">
    <property type="protein sequence ID" value="PMB99546.1"/>
    <property type="molecule type" value="Genomic_DNA"/>
</dbReference>
<dbReference type="OrthoDB" id="568335at2"/>
<feature type="region of interest" description="Disordered" evidence="7">
    <location>
        <begin position="525"/>
        <end position="566"/>
    </location>
</feature>
<proteinExistence type="predicted"/>
<protein>
    <submittedName>
        <fullName evidence="10">Recombinase family protein</fullName>
    </submittedName>
</protein>
<dbReference type="PROSITE" id="PS00397">
    <property type="entry name" value="RECOMBINASES_1"/>
    <property type="match status" value="1"/>
</dbReference>
<gene>
    <name evidence="10" type="ORF">CJ198_01050</name>
</gene>
<feature type="domain" description="Resolvase/invertase-type recombinase catalytic" evidence="8">
    <location>
        <begin position="26"/>
        <end position="177"/>
    </location>
</feature>
<dbReference type="Gene3D" id="3.40.50.1390">
    <property type="entry name" value="Resolvase, N-terminal catalytic domain"/>
    <property type="match status" value="1"/>
</dbReference>
<evidence type="ECO:0000256" key="5">
    <source>
        <dbReference type="PROSITE-ProRule" id="PRU10137"/>
    </source>
</evidence>
<dbReference type="Proteomes" id="UP000235703">
    <property type="component" value="Unassembled WGS sequence"/>
</dbReference>
<comment type="caution">
    <text evidence="10">The sequence shown here is derived from an EMBL/GenBank/DDBJ whole genome shotgun (WGS) entry which is preliminary data.</text>
</comment>
<feature type="domain" description="Recombinase" evidence="9">
    <location>
        <begin position="184"/>
        <end position="303"/>
    </location>
</feature>
<dbReference type="AlphaFoldDB" id="A0A2N6PLJ2"/>